<feature type="transmembrane region" description="Helical" evidence="1">
    <location>
        <begin position="160"/>
        <end position="177"/>
    </location>
</feature>
<dbReference type="EMBL" id="LCFD01000002">
    <property type="protein sequence ID" value="KKS87292.1"/>
    <property type="molecule type" value="Genomic_DNA"/>
</dbReference>
<protein>
    <submittedName>
        <fullName evidence="2">Uncharacterized protein</fullName>
    </submittedName>
</protein>
<proteinExistence type="predicted"/>
<keyword evidence="1" id="KW-1133">Transmembrane helix</keyword>
<comment type="caution">
    <text evidence="2">The sequence shown here is derived from an EMBL/GenBank/DDBJ whole genome shotgun (WGS) entry which is preliminary data.</text>
</comment>
<feature type="transmembrane region" description="Helical" evidence="1">
    <location>
        <begin position="214"/>
        <end position="233"/>
    </location>
</feature>
<sequence>MKRLNLLLTLYSLTALVIIIERLSPTTKLLLQPYDFIRLHEINQTVIFLPATVILSFFILRLHTNNFQKLKDHRSKLLLILFIVGTYLYGAGEGWHEVASFTLNQYCTINNIIGNLCGGLFINDFYAGNIIFFVGGVFLNVSLMSFAVIQPLEHFDNQDLTILLANSLVYAFTWFAYAAFDKVLIGLLFSTILAFISIGFLIKVKSRLRKHPYILYSTVAYALATIATIVVRFR</sequence>
<accession>A0A0G1CP79</accession>
<reference evidence="2 3" key="1">
    <citation type="journal article" date="2015" name="Nature">
        <title>rRNA introns, odd ribosomes, and small enigmatic genomes across a large radiation of phyla.</title>
        <authorList>
            <person name="Brown C.T."/>
            <person name="Hug L.A."/>
            <person name="Thomas B.C."/>
            <person name="Sharon I."/>
            <person name="Castelle C.J."/>
            <person name="Singh A."/>
            <person name="Wilkins M.J."/>
            <person name="Williams K.H."/>
            <person name="Banfield J.F."/>
        </authorList>
    </citation>
    <scope>NUCLEOTIDE SEQUENCE [LARGE SCALE GENOMIC DNA]</scope>
</reference>
<keyword evidence="1" id="KW-0812">Transmembrane</keyword>
<feature type="transmembrane region" description="Helical" evidence="1">
    <location>
        <begin position="75"/>
        <end position="92"/>
    </location>
</feature>
<gene>
    <name evidence="2" type="ORF">UV61_C0002G0013</name>
</gene>
<evidence type="ECO:0000256" key="1">
    <source>
        <dbReference type="SAM" id="Phobius"/>
    </source>
</evidence>
<keyword evidence="1" id="KW-0472">Membrane</keyword>
<evidence type="ECO:0000313" key="3">
    <source>
        <dbReference type="Proteomes" id="UP000034050"/>
    </source>
</evidence>
<evidence type="ECO:0000313" key="2">
    <source>
        <dbReference type="EMBL" id="KKS87292.1"/>
    </source>
</evidence>
<dbReference type="AlphaFoldDB" id="A0A0G1CP79"/>
<feature type="transmembrane region" description="Helical" evidence="1">
    <location>
        <begin position="183"/>
        <end position="202"/>
    </location>
</feature>
<organism evidence="2 3">
    <name type="scientific">Candidatus Gottesmanbacteria bacterium GW2011_GWB1_43_11</name>
    <dbReference type="NCBI Taxonomy" id="1618446"/>
    <lineage>
        <taxon>Bacteria</taxon>
        <taxon>Candidatus Gottesmaniibacteriota</taxon>
    </lineage>
</organism>
<feature type="transmembrane region" description="Helical" evidence="1">
    <location>
        <begin position="46"/>
        <end position="63"/>
    </location>
</feature>
<dbReference type="Proteomes" id="UP000034050">
    <property type="component" value="Unassembled WGS sequence"/>
</dbReference>
<name>A0A0G1CP79_9BACT</name>
<feature type="transmembrane region" description="Helical" evidence="1">
    <location>
        <begin position="125"/>
        <end position="148"/>
    </location>
</feature>